<evidence type="ECO:0000313" key="1">
    <source>
        <dbReference type="EMBL" id="MFB9532667.1"/>
    </source>
</evidence>
<dbReference type="InterPro" id="IPR011990">
    <property type="entry name" value="TPR-like_helical_dom_sf"/>
</dbReference>
<gene>
    <name evidence="1" type="ORF">ACFFRN_39185</name>
</gene>
<dbReference type="Proteomes" id="UP001589646">
    <property type="component" value="Unassembled WGS sequence"/>
</dbReference>
<accession>A0ABV5QAZ9</accession>
<dbReference type="SUPFAM" id="SSF48452">
    <property type="entry name" value="TPR-like"/>
    <property type="match status" value="1"/>
</dbReference>
<evidence type="ECO:0000313" key="2">
    <source>
        <dbReference type="Proteomes" id="UP001589646"/>
    </source>
</evidence>
<dbReference type="Gene3D" id="1.25.40.10">
    <property type="entry name" value="Tetratricopeptide repeat domain"/>
    <property type="match status" value="1"/>
</dbReference>
<protein>
    <submittedName>
        <fullName evidence="1">Tetratricopeptide repeat protein</fullName>
    </submittedName>
</protein>
<proteinExistence type="predicted"/>
<dbReference type="EMBL" id="JBHMCE010000014">
    <property type="protein sequence ID" value="MFB9532667.1"/>
    <property type="molecule type" value="Genomic_DNA"/>
</dbReference>
<organism evidence="1 2">
    <name type="scientific">Nonomuraea roseola</name>
    <dbReference type="NCBI Taxonomy" id="46179"/>
    <lineage>
        <taxon>Bacteria</taxon>
        <taxon>Bacillati</taxon>
        <taxon>Actinomycetota</taxon>
        <taxon>Actinomycetes</taxon>
        <taxon>Streptosporangiales</taxon>
        <taxon>Streptosporangiaceae</taxon>
        <taxon>Nonomuraea</taxon>
    </lineage>
</organism>
<dbReference type="RefSeq" id="WP_346117701.1">
    <property type="nucleotide sequence ID" value="NZ_BAAAXC010000005.1"/>
</dbReference>
<comment type="caution">
    <text evidence="1">The sequence shown here is derived from an EMBL/GenBank/DDBJ whole genome shotgun (WGS) entry which is preliminary data.</text>
</comment>
<keyword evidence="2" id="KW-1185">Reference proteome</keyword>
<reference evidence="1 2" key="1">
    <citation type="submission" date="2024-09" db="EMBL/GenBank/DDBJ databases">
        <authorList>
            <person name="Sun Q."/>
            <person name="Mori K."/>
        </authorList>
    </citation>
    <scope>NUCLEOTIDE SEQUENCE [LARGE SCALE GENOMIC DNA]</scope>
    <source>
        <strain evidence="1 2">JCM 3323</strain>
    </source>
</reference>
<sequence length="307" mass="34157">MGEQDQHDHLVNASQLLAECEFLLRWFPEEPKIADLLSGARRCCDEVEEEARAGDAETAATVGVLRAMAATFALRQTALVKVASDFDDDDGTAFNGIDDDQEGVSRPLAEQAVQAARAALHGDPDDSLVPLYLGHALTWCGDRDGAVAAYEEALRRDPWDRCARSSLKRLGSVPAVRRSPNEMSHGRHGFALIRGAFWISNNDWTFEHLLFGSVADARAHVDQNIGDDHYLIMEDLEDEEAELVLQIHRPGRRISEYDLNDRIPEDPDDFPRIDWSGIPLDEPLESPLPPGRPLRLSGNTCFFTDMV</sequence>
<name>A0ABV5QAZ9_9ACTN</name>